<dbReference type="PANTHER" id="PTHR25465:SF32">
    <property type="entry name" value="BLOODTHIRSTY-RELATED GENE FAMILY, MEMBER 16 ISOFORM X1-RELATED"/>
    <property type="match status" value="1"/>
</dbReference>
<dbReference type="CDD" id="cd13733">
    <property type="entry name" value="SPRY_PRY_C-I_1"/>
    <property type="match status" value="1"/>
</dbReference>
<dbReference type="InterPro" id="IPR051051">
    <property type="entry name" value="E3_ubiq-ligase_TRIM/RNF"/>
</dbReference>
<keyword evidence="1" id="KW-0399">Innate immunity</keyword>
<dbReference type="FunFam" id="2.60.120.920:FF:000004">
    <property type="entry name" value="Butyrophilin subfamily 1 member A1"/>
    <property type="match status" value="1"/>
</dbReference>
<dbReference type="Gene3D" id="3.30.160.60">
    <property type="entry name" value="Classic Zinc Finger"/>
    <property type="match status" value="1"/>
</dbReference>
<dbReference type="InterPro" id="IPR043136">
    <property type="entry name" value="B30.2/SPRY_sf"/>
</dbReference>
<dbReference type="Pfam" id="PF13765">
    <property type="entry name" value="PRY"/>
    <property type="match status" value="1"/>
</dbReference>
<sequence length="527" mass="60631">MAPYSHVTSTFLQRCSICLDVFTDPVSTPCGHNFCKSCISEHWDNNDNYQCPLCKKAFHPRPELYVNTFIKELVAQFRHEVQQEPNIYSSDQQAAKAGEVPCDVCSEPKLKALKSCLVCLTSYCQTHLEPHLTRSGLKRHQLIHPVENLEDRMCRKHEKPLELFCKTDHTCICNHCTYSDHKSHDVTLLKDQREEQKPKLKKTEAEIQQMIQERRLKIQEIQQSVFTALMESIQRGLDQLLEKIQEKQRSTEEQAEDFIKELEQEICELEMRSTEMEQLSGSEDHLHFVQRFTCVKAAPSMKTWTKVSVRPSYEGTVVRAVSELEKKLTEDMRKMFEAELKRLQQYEVDLTLDPDTAHSNLILSDDGKQVHDGGVKKNLPYKPQRFTVWPSILAKESFSSGRFYFEVQVKGKTYWDLGVVRESINRKGGSLPRPPDGFWTITLINGNQYYGCADSYVLLSVKSGPEKVGVFVDYEEGLVSFYDVGSSVLIYSFTGCCFSDKLRPYFCPWSNYGGENSAPLIITPVRH</sequence>
<dbReference type="InterPro" id="IPR000315">
    <property type="entry name" value="Znf_B-box"/>
</dbReference>
<reference evidence="11" key="2">
    <citation type="submission" date="2025-08" db="UniProtKB">
        <authorList>
            <consortium name="Ensembl"/>
        </authorList>
    </citation>
    <scope>IDENTIFICATION</scope>
</reference>
<dbReference type="InterPro" id="IPR006574">
    <property type="entry name" value="PRY"/>
</dbReference>
<dbReference type="Gene3D" id="2.60.120.920">
    <property type="match status" value="1"/>
</dbReference>
<evidence type="ECO:0000259" key="9">
    <source>
        <dbReference type="PROSITE" id="PS50119"/>
    </source>
</evidence>
<dbReference type="InterPro" id="IPR058030">
    <property type="entry name" value="TRIM8/14/16/25/29/45/65_CC"/>
</dbReference>
<dbReference type="SMART" id="SM00336">
    <property type="entry name" value="BBOX"/>
    <property type="match status" value="1"/>
</dbReference>
<dbReference type="Pfam" id="PF13445">
    <property type="entry name" value="zf-RING_UBOX"/>
    <property type="match status" value="1"/>
</dbReference>
<keyword evidence="12" id="KW-1185">Reference proteome</keyword>
<dbReference type="CDD" id="cd19769">
    <property type="entry name" value="Bbox2_TRIM16-like"/>
    <property type="match status" value="1"/>
</dbReference>
<dbReference type="GO" id="GO:0045087">
    <property type="term" value="P:innate immune response"/>
    <property type="evidence" value="ECO:0007669"/>
    <property type="project" value="UniProtKB-KW"/>
</dbReference>
<dbReference type="Pfam" id="PF25600">
    <property type="entry name" value="TRIM_CC"/>
    <property type="match status" value="1"/>
</dbReference>
<evidence type="ECO:0000256" key="7">
    <source>
        <dbReference type="SAM" id="Coils"/>
    </source>
</evidence>
<evidence type="ECO:0000256" key="5">
    <source>
        <dbReference type="ARBA" id="ARBA00022859"/>
    </source>
</evidence>
<keyword evidence="2" id="KW-0479">Metal-binding</keyword>
<dbReference type="Gene3D" id="3.30.40.10">
    <property type="entry name" value="Zinc/RING finger domain, C3HC4 (zinc finger)"/>
    <property type="match status" value="1"/>
</dbReference>
<reference evidence="11" key="3">
    <citation type="submission" date="2025-09" db="UniProtKB">
        <authorList>
            <consortium name="Ensembl"/>
        </authorList>
    </citation>
    <scope>IDENTIFICATION</scope>
</reference>
<feature type="domain" description="RING-type" evidence="8">
    <location>
        <begin position="15"/>
        <end position="55"/>
    </location>
</feature>
<dbReference type="Pfam" id="PF00643">
    <property type="entry name" value="zf-B_box"/>
    <property type="match status" value="1"/>
</dbReference>
<evidence type="ECO:0000256" key="1">
    <source>
        <dbReference type="ARBA" id="ARBA00022588"/>
    </source>
</evidence>
<protein>
    <submittedName>
        <fullName evidence="11">Uncharacterized protein</fullName>
    </submittedName>
</protein>
<evidence type="ECO:0000256" key="3">
    <source>
        <dbReference type="ARBA" id="ARBA00022771"/>
    </source>
</evidence>
<accession>A0A673AQZ9</accession>
<dbReference type="GO" id="GO:0005737">
    <property type="term" value="C:cytoplasm"/>
    <property type="evidence" value="ECO:0007669"/>
    <property type="project" value="UniProtKB-ARBA"/>
</dbReference>
<dbReference type="SMART" id="SM00184">
    <property type="entry name" value="RING"/>
    <property type="match status" value="1"/>
</dbReference>
<dbReference type="PROSITE" id="PS50089">
    <property type="entry name" value="ZF_RING_2"/>
    <property type="match status" value="1"/>
</dbReference>
<dbReference type="InterPro" id="IPR017907">
    <property type="entry name" value="Znf_RING_CS"/>
</dbReference>
<dbReference type="InterPro" id="IPR001870">
    <property type="entry name" value="B30.2/SPRY"/>
</dbReference>
<dbReference type="InterPro" id="IPR013320">
    <property type="entry name" value="ConA-like_dom_sf"/>
</dbReference>
<evidence type="ECO:0000256" key="2">
    <source>
        <dbReference type="ARBA" id="ARBA00022723"/>
    </source>
</evidence>
<dbReference type="InterPro" id="IPR013083">
    <property type="entry name" value="Znf_RING/FYVE/PHD"/>
</dbReference>
<dbReference type="InterPro" id="IPR003879">
    <property type="entry name" value="Butyrophylin_SPRY"/>
</dbReference>
<dbReference type="InParanoid" id="A0A673AQZ9"/>
<keyword evidence="4" id="KW-0862">Zinc</keyword>
<dbReference type="SMART" id="SM00589">
    <property type="entry name" value="PRY"/>
    <property type="match status" value="1"/>
</dbReference>
<dbReference type="PROSITE" id="PS50119">
    <property type="entry name" value="ZF_BBOX"/>
    <property type="match status" value="1"/>
</dbReference>
<dbReference type="GO" id="GO:0008270">
    <property type="term" value="F:zinc ion binding"/>
    <property type="evidence" value="ECO:0007669"/>
    <property type="project" value="UniProtKB-KW"/>
</dbReference>
<dbReference type="Ensembl" id="ENSSORT00005031689.1">
    <property type="protein sequence ID" value="ENSSORP00005030827.1"/>
    <property type="gene ID" value="ENSSORG00005014711.1"/>
</dbReference>
<feature type="coiled-coil region" evidence="7">
    <location>
        <begin position="200"/>
        <end position="265"/>
    </location>
</feature>
<dbReference type="PROSITE" id="PS50188">
    <property type="entry name" value="B302_SPRY"/>
    <property type="match status" value="1"/>
</dbReference>
<dbReference type="InterPro" id="IPR027370">
    <property type="entry name" value="Znf-RING_euk"/>
</dbReference>
<evidence type="ECO:0000259" key="8">
    <source>
        <dbReference type="PROSITE" id="PS50089"/>
    </source>
</evidence>
<dbReference type="InterPro" id="IPR001841">
    <property type="entry name" value="Znf_RING"/>
</dbReference>
<dbReference type="PROSITE" id="PS00518">
    <property type="entry name" value="ZF_RING_1"/>
    <property type="match status" value="1"/>
</dbReference>
<dbReference type="Gene3D" id="4.10.830.40">
    <property type="match status" value="1"/>
</dbReference>
<evidence type="ECO:0000259" key="10">
    <source>
        <dbReference type="PROSITE" id="PS50188"/>
    </source>
</evidence>
<dbReference type="SUPFAM" id="SSF49899">
    <property type="entry name" value="Concanavalin A-like lectins/glucanases"/>
    <property type="match status" value="1"/>
</dbReference>
<dbReference type="Pfam" id="PF00622">
    <property type="entry name" value="SPRY"/>
    <property type="match status" value="1"/>
</dbReference>
<evidence type="ECO:0000256" key="6">
    <source>
        <dbReference type="PROSITE-ProRule" id="PRU00024"/>
    </source>
</evidence>
<dbReference type="SMART" id="SM00449">
    <property type="entry name" value="SPRY"/>
    <property type="match status" value="1"/>
</dbReference>
<evidence type="ECO:0000313" key="11">
    <source>
        <dbReference type="Ensembl" id="ENSSORP00005030827.1"/>
    </source>
</evidence>
<reference evidence="11" key="1">
    <citation type="submission" date="2019-06" db="EMBL/GenBank/DDBJ databases">
        <authorList>
            <consortium name="Wellcome Sanger Institute Data Sharing"/>
        </authorList>
    </citation>
    <scope>NUCLEOTIDE SEQUENCE [LARGE SCALE GENOMIC DNA]</scope>
</reference>
<dbReference type="SUPFAM" id="SSF57845">
    <property type="entry name" value="B-box zinc-binding domain"/>
    <property type="match status" value="1"/>
</dbReference>
<dbReference type="AlphaFoldDB" id="A0A673AQZ9"/>
<dbReference type="PRINTS" id="PR01407">
    <property type="entry name" value="BUTYPHLNCDUF"/>
</dbReference>
<feature type="domain" description="B box-type" evidence="9">
    <location>
        <begin position="149"/>
        <end position="189"/>
    </location>
</feature>
<keyword evidence="5" id="KW-0391">Immunity</keyword>
<evidence type="ECO:0000313" key="12">
    <source>
        <dbReference type="Proteomes" id="UP000472271"/>
    </source>
</evidence>
<dbReference type="SUPFAM" id="SSF57850">
    <property type="entry name" value="RING/U-box"/>
    <property type="match status" value="1"/>
</dbReference>
<dbReference type="PANTHER" id="PTHR25465">
    <property type="entry name" value="B-BOX DOMAIN CONTAINING"/>
    <property type="match status" value="1"/>
</dbReference>
<dbReference type="InterPro" id="IPR003877">
    <property type="entry name" value="SPRY_dom"/>
</dbReference>
<feature type="domain" description="B30.2/SPRY" evidence="10">
    <location>
        <begin position="330"/>
        <end position="525"/>
    </location>
</feature>
<evidence type="ECO:0000256" key="4">
    <source>
        <dbReference type="ARBA" id="ARBA00022833"/>
    </source>
</evidence>
<keyword evidence="3 6" id="KW-0863">Zinc-finger</keyword>
<proteinExistence type="predicted"/>
<keyword evidence="7" id="KW-0175">Coiled coil</keyword>
<dbReference type="Proteomes" id="UP000472271">
    <property type="component" value="Chromosome 10"/>
</dbReference>
<organism evidence="11 12">
    <name type="scientific">Sphaeramia orbicularis</name>
    <name type="common">orbiculate cardinalfish</name>
    <dbReference type="NCBI Taxonomy" id="375764"/>
    <lineage>
        <taxon>Eukaryota</taxon>
        <taxon>Metazoa</taxon>
        <taxon>Chordata</taxon>
        <taxon>Craniata</taxon>
        <taxon>Vertebrata</taxon>
        <taxon>Euteleostomi</taxon>
        <taxon>Actinopterygii</taxon>
        <taxon>Neopterygii</taxon>
        <taxon>Teleostei</taxon>
        <taxon>Neoteleostei</taxon>
        <taxon>Acanthomorphata</taxon>
        <taxon>Gobiaria</taxon>
        <taxon>Kurtiformes</taxon>
        <taxon>Apogonoidei</taxon>
        <taxon>Apogonidae</taxon>
        <taxon>Apogoninae</taxon>
        <taxon>Sphaeramia</taxon>
    </lineage>
</organism>
<name>A0A673AQZ9_9TELE</name>